<dbReference type="AlphaFoldDB" id="A0AAV0VGV1"/>
<proteinExistence type="predicted"/>
<dbReference type="Proteomes" id="UP001160148">
    <property type="component" value="Unassembled WGS sequence"/>
</dbReference>
<dbReference type="SUPFAM" id="SSF48452">
    <property type="entry name" value="TPR-like"/>
    <property type="match status" value="1"/>
</dbReference>
<comment type="caution">
    <text evidence="1">The sequence shown here is derived from an EMBL/GenBank/DDBJ whole genome shotgun (WGS) entry which is preliminary data.</text>
</comment>
<sequence>MNRIPVCEVIDQRPLADNDETPPPSSVFRPLIGDECSVALTDVWLQAPLTDCGPSTSKWFDGTDRALVFVLGEADCVVDRGLEAVVAGMRPGELREFCVGDGRGGRVNGRVRLSAVRKAAGGAGWRGDDRLKLTEAARHKDVGNRLYGQGRFADAFHRFNRAARAVLFVRNVDAVRDDRDAMYAVVCNNMAACQLRLGNYEHARQLSGKALAVEPSNVKALVRRCQASAELRMFDGALVDAVRALNIEPGNAVAERYRDVAARGVDAQNARYGDMVKKMFA</sequence>
<organism evidence="1 2">
    <name type="scientific">Macrosiphum euphorbiae</name>
    <name type="common">potato aphid</name>
    <dbReference type="NCBI Taxonomy" id="13131"/>
    <lineage>
        <taxon>Eukaryota</taxon>
        <taxon>Metazoa</taxon>
        <taxon>Ecdysozoa</taxon>
        <taxon>Arthropoda</taxon>
        <taxon>Hexapoda</taxon>
        <taxon>Insecta</taxon>
        <taxon>Pterygota</taxon>
        <taxon>Neoptera</taxon>
        <taxon>Paraneoptera</taxon>
        <taxon>Hemiptera</taxon>
        <taxon>Sternorrhyncha</taxon>
        <taxon>Aphidomorpha</taxon>
        <taxon>Aphidoidea</taxon>
        <taxon>Aphididae</taxon>
        <taxon>Macrosiphini</taxon>
        <taxon>Macrosiphum</taxon>
    </lineage>
</organism>
<dbReference type="PANTHER" id="PTHR46512:SF10">
    <property type="entry name" value="FK506-BINDING PROTEIN-LIKE"/>
    <property type="match status" value="1"/>
</dbReference>
<keyword evidence="2" id="KW-1185">Reference proteome</keyword>
<dbReference type="EMBL" id="CARXXK010000001">
    <property type="protein sequence ID" value="CAI6342889.1"/>
    <property type="molecule type" value="Genomic_DNA"/>
</dbReference>
<evidence type="ECO:0000313" key="1">
    <source>
        <dbReference type="EMBL" id="CAI6342889.1"/>
    </source>
</evidence>
<dbReference type="PANTHER" id="PTHR46512">
    <property type="entry name" value="PEPTIDYLPROLYL ISOMERASE"/>
    <property type="match status" value="1"/>
</dbReference>
<evidence type="ECO:0008006" key="3">
    <source>
        <dbReference type="Google" id="ProtNLM"/>
    </source>
</evidence>
<accession>A0AAV0VGV1</accession>
<dbReference type="Gene3D" id="1.25.40.10">
    <property type="entry name" value="Tetratricopeptide repeat domain"/>
    <property type="match status" value="1"/>
</dbReference>
<protein>
    <recommendedName>
        <fullName evidence="3">Peptidylprolyl isomerase</fullName>
    </recommendedName>
</protein>
<dbReference type="InterPro" id="IPR050754">
    <property type="entry name" value="FKBP4/5/8-like"/>
</dbReference>
<dbReference type="SMART" id="SM00028">
    <property type="entry name" value="TPR"/>
    <property type="match status" value="2"/>
</dbReference>
<dbReference type="InterPro" id="IPR011990">
    <property type="entry name" value="TPR-like_helical_dom_sf"/>
</dbReference>
<evidence type="ECO:0000313" key="2">
    <source>
        <dbReference type="Proteomes" id="UP001160148"/>
    </source>
</evidence>
<name>A0AAV0VGV1_9HEMI</name>
<gene>
    <name evidence="1" type="ORF">MEUPH1_LOCUS222</name>
</gene>
<dbReference type="InterPro" id="IPR019734">
    <property type="entry name" value="TPR_rpt"/>
</dbReference>
<reference evidence="1 2" key="1">
    <citation type="submission" date="2023-01" db="EMBL/GenBank/DDBJ databases">
        <authorList>
            <person name="Whitehead M."/>
        </authorList>
    </citation>
    <scope>NUCLEOTIDE SEQUENCE [LARGE SCALE GENOMIC DNA]</scope>
</reference>